<organism evidence="1 2">
    <name type="scientific">Diphasiastrum complanatum</name>
    <name type="common">Issler's clubmoss</name>
    <name type="synonym">Lycopodium complanatum</name>
    <dbReference type="NCBI Taxonomy" id="34168"/>
    <lineage>
        <taxon>Eukaryota</taxon>
        <taxon>Viridiplantae</taxon>
        <taxon>Streptophyta</taxon>
        <taxon>Embryophyta</taxon>
        <taxon>Tracheophyta</taxon>
        <taxon>Lycopodiopsida</taxon>
        <taxon>Lycopodiales</taxon>
        <taxon>Lycopodiaceae</taxon>
        <taxon>Lycopodioideae</taxon>
        <taxon>Diphasiastrum</taxon>
    </lineage>
</organism>
<proteinExistence type="predicted"/>
<accession>A0ACC2ETL8</accession>
<comment type="caution">
    <text evidence="1">The sequence shown here is derived from an EMBL/GenBank/DDBJ whole genome shotgun (WGS) entry which is preliminary data.</text>
</comment>
<sequence>MAEEQQQIMAIGKNKKRRRSRKEGNCSSDGEGSGVNEEEDVENQAALGVGDAATGSDEVSRRKMARLDCAHSGMVSDGDGRICGKDGKQSSTDDPLGAEKIAINAEAEAICGICLSEGKELDRGKLDCCEHFFCFACIMEWAKVESRCPLCKQRFAIIVKPPRAGMRRSRGRTIRIPTRNQVYIQPVEDGPVDRYANTICMECQDSGTEYLLLLCDGCDMAAHTYCVGLGRSVPRGNWYCPSCKSSGSGSDDSDSDSATSGSDEDDYESRLSGQVLSEINALVEAAGNVIRRSRQTRRAGLRSRSQQQFGRRTRRSLQTGRRGNNHAVIREFAVQEPMPPSRLLPSSSINARTLSRQRQLQDRIQHMRENWNSIRSGSVEFNETRSRAANNSGHTPLRSSSFSVLNTGHSYSETGLINTSAVCQEHISKASLSQNKSKSDADRAWSMLEQARALRDISGIAAQSTPPEPDKQRHERLPRSAPQKDILSRQPSNFMLFKDNPMSLNHYIKNYEHTFSESSRSKERITVGKSTKDDSPHANTFKDAKVLPNCVYLGDAVKQDQACKAVRVEASLSKTIYKGKSILHPIVEEPLQLRHHEKYSCRTQKDLQESDHGGGVRSGHSNKVNCRNEVCKLSGNSRDPRAERNEATVQNQTSLRCNDRNISRAGVGACNTVTMIYNEANSHPAHKVKTDLKLEYLEKKYLQNPIKGLQCNMATEVDNSSSLRAFPNCASSQAQSDCSHSIVLDISNSLQMKHQQPRSDRLSSHKMSEQIIPRCPGTGGIDARNMDTSIEDGSREELALKTENMSKENRGHLLQREAVKDRVLKIISENLTPLLKSCKIGKEKYKEIARSTTHHLLASYGLEHDKRLGFGKWKKSFYCKAVKDQVHAKGKAKIAKQWRYNSKDHVWWQKLFNTSSMHRIFFKSCFTKKVSKGNDEKYSV</sequence>
<name>A0ACC2ETL8_DIPCM</name>
<dbReference type="Proteomes" id="UP001162992">
    <property type="component" value="Chromosome 1"/>
</dbReference>
<reference evidence="2" key="1">
    <citation type="journal article" date="2024" name="Proc. Natl. Acad. Sci. U.S.A.">
        <title>Extraordinary preservation of gene collinearity over three hundred million years revealed in homosporous lycophytes.</title>
        <authorList>
            <person name="Li C."/>
            <person name="Wickell D."/>
            <person name="Kuo L.Y."/>
            <person name="Chen X."/>
            <person name="Nie B."/>
            <person name="Liao X."/>
            <person name="Peng D."/>
            <person name="Ji J."/>
            <person name="Jenkins J."/>
            <person name="Williams M."/>
            <person name="Shu S."/>
            <person name="Plott C."/>
            <person name="Barry K."/>
            <person name="Rajasekar S."/>
            <person name="Grimwood J."/>
            <person name="Han X."/>
            <person name="Sun S."/>
            <person name="Hou Z."/>
            <person name="He W."/>
            <person name="Dai G."/>
            <person name="Sun C."/>
            <person name="Schmutz J."/>
            <person name="Leebens-Mack J.H."/>
            <person name="Li F.W."/>
            <person name="Wang L."/>
        </authorList>
    </citation>
    <scope>NUCLEOTIDE SEQUENCE [LARGE SCALE GENOMIC DNA]</scope>
    <source>
        <strain evidence="2">cv. PW_Plant_1</strain>
    </source>
</reference>
<evidence type="ECO:0000313" key="1">
    <source>
        <dbReference type="EMBL" id="KAJ7569768.1"/>
    </source>
</evidence>
<protein>
    <submittedName>
        <fullName evidence="1">Uncharacterized protein</fullName>
    </submittedName>
</protein>
<gene>
    <name evidence="1" type="ORF">O6H91_01G092700</name>
</gene>
<dbReference type="EMBL" id="CM055092">
    <property type="protein sequence ID" value="KAJ7569768.1"/>
    <property type="molecule type" value="Genomic_DNA"/>
</dbReference>
<evidence type="ECO:0000313" key="2">
    <source>
        <dbReference type="Proteomes" id="UP001162992"/>
    </source>
</evidence>
<keyword evidence="2" id="KW-1185">Reference proteome</keyword>